<feature type="non-terminal residue" evidence="13">
    <location>
        <position position="194"/>
    </location>
</feature>
<evidence type="ECO:0000256" key="4">
    <source>
        <dbReference type="ARBA" id="ARBA00022553"/>
    </source>
</evidence>
<sequence length="194" mass="21625">MALSTHTTATSDAVMCLELAALRMKQPVDKDYVVKLSGLNKKIYQNRLRSLEMMLGLNSQTGIRDLAVQHGCMEAINTAVEILQRYESSLSEAQQNDLDLSRPLFTTAALFTACKCMKMKADKTKLVAASGAKKGIFDRLCTLMEKFGQQRCSEGIAVKQKQQKTEVLGSTKPDYEEWKRKILANAEKARKADV</sequence>
<dbReference type="PANTHER" id="PTHR13394:SF0">
    <property type="entry name" value="ORIGIN RECOGNITION COMPLEX SUBUNIT 6"/>
    <property type="match status" value="1"/>
</dbReference>
<dbReference type="InterPro" id="IPR054113">
    <property type="entry name" value="ORC6_cyclin-like_2nd"/>
</dbReference>
<protein>
    <recommendedName>
        <fullName evidence="10">Origin recognition complex subunit 6</fullName>
    </recommendedName>
</protein>
<accession>A0A8X7XJH3</accession>
<dbReference type="Gene3D" id="1.10.472.10">
    <property type="entry name" value="Cyclin-like"/>
    <property type="match status" value="1"/>
</dbReference>
<evidence type="ECO:0000256" key="7">
    <source>
        <dbReference type="ARBA" id="ARBA00023125"/>
    </source>
</evidence>
<dbReference type="PANTHER" id="PTHR13394">
    <property type="entry name" value="ORIGIN RECOGNITION COMPLEX SUBUNIT 6"/>
    <property type="match status" value="1"/>
</dbReference>
<feature type="domain" description="ORC6 second cyclin-like" evidence="12">
    <location>
        <begin position="62"/>
        <end position="147"/>
    </location>
</feature>
<dbReference type="Pfam" id="PF21913">
    <property type="entry name" value="ORC6_2nd"/>
    <property type="match status" value="1"/>
</dbReference>
<evidence type="ECO:0000259" key="11">
    <source>
        <dbReference type="Pfam" id="PF05460"/>
    </source>
</evidence>
<comment type="caution">
    <text evidence="13">The sequence shown here is derived from an EMBL/GenBank/DDBJ whole genome shotgun (WGS) entry which is preliminary data.</text>
</comment>
<evidence type="ECO:0000256" key="10">
    <source>
        <dbReference type="ARBA" id="ARBA00069654"/>
    </source>
</evidence>
<name>A0A8X7XJH3_POLSE</name>
<comment type="subcellular location">
    <subcellularLocation>
        <location evidence="1">Nucleus</location>
    </subcellularLocation>
</comment>
<keyword evidence="4" id="KW-0597">Phosphoprotein</keyword>
<evidence type="ECO:0000256" key="3">
    <source>
        <dbReference type="ARBA" id="ARBA00022499"/>
    </source>
</evidence>
<dbReference type="Proteomes" id="UP000886611">
    <property type="component" value="Unassembled WGS sequence"/>
</dbReference>
<dbReference type="GO" id="GO:0006270">
    <property type="term" value="P:DNA replication initiation"/>
    <property type="evidence" value="ECO:0007669"/>
    <property type="project" value="TreeGrafter"/>
</dbReference>
<dbReference type="FunFam" id="1.10.472.10:FF:000054">
    <property type="entry name" value="origin recognition complex subunit 6"/>
    <property type="match status" value="1"/>
</dbReference>
<dbReference type="InterPro" id="IPR008721">
    <property type="entry name" value="ORC6_cyclin_first"/>
</dbReference>
<proteinExistence type="inferred from homology"/>
<dbReference type="AlphaFoldDB" id="A0A8X7XJH3"/>
<dbReference type="GO" id="GO:0003677">
    <property type="term" value="F:DNA binding"/>
    <property type="evidence" value="ECO:0007669"/>
    <property type="project" value="UniProtKB-KW"/>
</dbReference>
<dbReference type="EMBL" id="JAATIS010000147">
    <property type="protein sequence ID" value="KAG2469848.1"/>
    <property type="molecule type" value="Genomic_DNA"/>
</dbReference>
<dbReference type="InterPro" id="IPR020529">
    <property type="entry name" value="ORC6_met/pln"/>
</dbReference>
<keyword evidence="7" id="KW-0238">DNA-binding</keyword>
<evidence type="ECO:0000256" key="5">
    <source>
        <dbReference type="ARBA" id="ARBA00022705"/>
    </source>
</evidence>
<evidence type="ECO:0000313" key="13">
    <source>
        <dbReference type="EMBL" id="KAG2469848.1"/>
    </source>
</evidence>
<evidence type="ECO:0000256" key="1">
    <source>
        <dbReference type="ARBA" id="ARBA00004123"/>
    </source>
</evidence>
<dbReference type="CDD" id="cd16075">
    <property type="entry name" value="ORC6_CTD"/>
    <property type="match status" value="1"/>
</dbReference>
<keyword evidence="6" id="KW-0832">Ubl conjugation</keyword>
<comment type="subunit">
    <text evidence="9">Component of ORC, a complex composed of at least 6 subunits: ORC1, ORC2, ORC3, ORC4, ORC5 and ORC6. ORC is regulated in a cell-cycle dependent manner. It is sequentially assembled at the exit from anaphase of mitosis and disassembled as cells enter S phase. Interacts with DBF4.</text>
</comment>
<keyword evidence="3" id="KW-1017">Isopeptide bond</keyword>
<evidence type="ECO:0000313" key="14">
    <source>
        <dbReference type="Proteomes" id="UP000886611"/>
    </source>
</evidence>
<evidence type="ECO:0000256" key="6">
    <source>
        <dbReference type="ARBA" id="ARBA00022843"/>
    </source>
</evidence>
<evidence type="ECO:0000256" key="8">
    <source>
        <dbReference type="ARBA" id="ARBA00023242"/>
    </source>
</evidence>
<keyword evidence="5" id="KW-0235">DNA replication</keyword>
<evidence type="ECO:0000256" key="9">
    <source>
        <dbReference type="ARBA" id="ARBA00062917"/>
    </source>
</evidence>
<evidence type="ECO:0000256" key="2">
    <source>
        <dbReference type="ARBA" id="ARBA00010840"/>
    </source>
</evidence>
<dbReference type="Pfam" id="PF05460">
    <property type="entry name" value="ORC6"/>
    <property type="match status" value="1"/>
</dbReference>
<feature type="non-terminal residue" evidence="13">
    <location>
        <position position="1"/>
    </location>
</feature>
<reference evidence="13 14" key="1">
    <citation type="journal article" date="2021" name="Cell">
        <title>Tracing the genetic footprints of vertebrate landing in non-teleost ray-finned fishes.</title>
        <authorList>
            <person name="Bi X."/>
            <person name="Wang K."/>
            <person name="Yang L."/>
            <person name="Pan H."/>
            <person name="Jiang H."/>
            <person name="Wei Q."/>
            <person name="Fang M."/>
            <person name="Yu H."/>
            <person name="Zhu C."/>
            <person name="Cai Y."/>
            <person name="He Y."/>
            <person name="Gan X."/>
            <person name="Zeng H."/>
            <person name="Yu D."/>
            <person name="Zhu Y."/>
            <person name="Jiang H."/>
            <person name="Qiu Q."/>
            <person name="Yang H."/>
            <person name="Zhang Y.E."/>
            <person name="Wang W."/>
            <person name="Zhu M."/>
            <person name="He S."/>
            <person name="Zhang G."/>
        </authorList>
    </citation>
    <scope>NUCLEOTIDE SEQUENCE [LARGE SCALE GENOMIC DNA]</scope>
    <source>
        <strain evidence="13">Bchr_013</strain>
    </source>
</reference>
<feature type="domain" description="ORC6 first cyclin-like" evidence="11">
    <location>
        <begin position="6"/>
        <end position="58"/>
    </location>
</feature>
<evidence type="ECO:0000259" key="12">
    <source>
        <dbReference type="Pfam" id="PF21913"/>
    </source>
</evidence>
<gene>
    <name evidence="13" type="primary">Orc6</name>
    <name evidence="13" type="ORF">GTO96_0022620</name>
</gene>
<keyword evidence="8" id="KW-0539">Nucleus</keyword>
<dbReference type="CDD" id="cd11583">
    <property type="entry name" value="Orc6_mid"/>
    <property type="match status" value="1"/>
</dbReference>
<keyword evidence="14" id="KW-1185">Reference proteome</keyword>
<organism evidence="13 14">
    <name type="scientific">Polypterus senegalus</name>
    <name type="common">Senegal bichir</name>
    <dbReference type="NCBI Taxonomy" id="55291"/>
    <lineage>
        <taxon>Eukaryota</taxon>
        <taxon>Metazoa</taxon>
        <taxon>Chordata</taxon>
        <taxon>Craniata</taxon>
        <taxon>Vertebrata</taxon>
        <taxon>Euteleostomi</taxon>
        <taxon>Actinopterygii</taxon>
        <taxon>Polypteriformes</taxon>
        <taxon>Polypteridae</taxon>
        <taxon>Polypterus</taxon>
    </lineage>
</organism>
<dbReference type="GO" id="GO:0005664">
    <property type="term" value="C:nuclear origin of replication recognition complex"/>
    <property type="evidence" value="ECO:0007669"/>
    <property type="project" value="InterPro"/>
</dbReference>
<comment type="similarity">
    <text evidence="2">Belongs to the ORC6 family.</text>
</comment>